<sequence>MSCTVKNSDTRLRRWMERLQTASGSIDMLFDCTYATRQLEREQAEERPYQSKSDLAHGRIDDGINMDFCRHCLFDEDECYRRCELEKKVHKLIGRRRLWQSMVSQRSSHDLISEKSLVQV</sequence>
<dbReference type="AlphaFoldDB" id="A0A7S4M7R3"/>
<organism evidence="1">
    <name type="scientific">Odontella aurita</name>
    <dbReference type="NCBI Taxonomy" id="265563"/>
    <lineage>
        <taxon>Eukaryota</taxon>
        <taxon>Sar</taxon>
        <taxon>Stramenopiles</taxon>
        <taxon>Ochrophyta</taxon>
        <taxon>Bacillariophyta</taxon>
        <taxon>Mediophyceae</taxon>
        <taxon>Biddulphiophycidae</taxon>
        <taxon>Eupodiscales</taxon>
        <taxon>Odontellaceae</taxon>
        <taxon>Odontella</taxon>
    </lineage>
</organism>
<reference evidence="1" key="1">
    <citation type="submission" date="2021-01" db="EMBL/GenBank/DDBJ databases">
        <authorList>
            <person name="Corre E."/>
            <person name="Pelletier E."/>
            <person name="Niang G."/>
            <person name="Scheremetjew M."/>
            <person name="Finn R."/>
            <person name="Kale V."/>
            <person name="Holt S."/>
            <person name="Cochrane G."/>
            <person name="Meng A."/>
            <person name="Brown T."/>
            <person name="Cohen L."/>
        </authorList>
    </citation>
    <scope>NUCLEOTIDE SEQUENCE</scope>
    <source>
        <strain evidence="1">Isolate 1302-5</strain>
    </source>
</reference>
<name>A0A7S4M7R3_9STRA</name>
<gene>
    <name evidence="1" type="ORF">OAUR00152_LOCUS2868</name>
</gene>
<protein>
    <submittedName>
        <fullName evidence="1">Uncharacterized protein</fullName>
    </submittedName>
</protein>
<evidence type="ECO:0000313" key="1">
    <source>
        <dbReference type="EMBL" id="CAE2206522.1"/>
    </source>
</evidence>
<accession>A0A7S4M7R3</accession>
<proteinExistence type="predicted"/>
<dbReference type="EMBL" id="HBKQ01004206">
    <property type="protein sequence ID" value="CAE2206522.1"/>
    <property type="molecule type" value="Transcribed_RNA"/>
</dbReference>